<dbReference type="SUPFAM" id="SSF52096">
    <property type="entry name" value="ClpP/crotonase"/>
    <property type="match status" value="1"/>
</dbReference>
<evidence type="ECO:0000256" key="1">
    <source>
        <dbReference type="ARBA" id="ARBA00005254"/>
    </source>
</evidence>
<accession>A0ABS4GMC0</accession>
<dbReference type="InterPro" id="IPR001753">
    <property type="entry name" value="Enoyl-CoA_hydra/iso"/>
</dbReference>
<evidence type="ECO:0000313" key="3">
    <source>
        <dbReference type="EMBL" id="MBP1931396.1"/>
    </source>
</evidence>
<organism evidence="3 4">
    <name type="scientific">Ammoniphilus resinae</name>
    <dbReference type="NCBI Taxonomy" id="861532"/>
    <lineage>
        <taxon>Bacteria</taxon>
        <taxon>Bacillati</taxon>
        <taxon>Bacillota</taxon>
        <taxon>Bacilli</taxon>
        <taxon>Bacillales</taxon>
        <taxon>Paenibacillaceae</taxon>
        <taxon>Aneurinibacillus group</taxon>
        <taxon>Ammoniphilus</taxon>
    </lineage>
</organism>
<dbReference type="Proteomes" id="UP001519343">
    <property type="component" value="Unassembled WGS sequence"/>
</dbReference>
<dbReference type="Gene3D" id="3.90.226.10">
    <property type="entry name" value="2-enoyl-CoA Hydratase, Chain A, domain 1"/>
    <property type="match status" value="1"/>
</dbReference>
<reference evidence="3 4" key="1">
    <citation type="submission" date="2021-03" db="EMBL/GenBank/DDBJ databases">
        <title>Genomic Encyclopedia of Type Strains, Phase IV (KMG-IV): sequencing the most valuable type-strain genomes for metagenomic binning, comparative biology and taxonomic classification.</title>
        <authorList>
            <person name="Goeker M."/>
        </authorList>
    </citation>
    <scope>NUCLEOTIDE SEQUENCE [LARGE SCALE GENOMIC DNA]</scope>
    <source>
        <strain evidence="3 4">DSM 24738</strain>
    </source>
</reference>
<dbReference type="GO" id="GO:0004300">
    <property type="term" value="F:enoyl-CoA hydratase activity"/>
    <property type="evidence" value="ECO:0007669"/>
    <property type="project" value="UniProtKB-EC"/>
</dbReference>
<dbReference type="RefSeq" id="WP_209809461.1">
    <property type="nucleotide sequence ID" value="NZ_JAGGKT010000002.1"/>
</dbReference>
<sequence length="254" mass="28466">MNHLIKTETQGLICTITITNPPMNILTKEFREEFIPFMEQLKTSDIRVIILTGDGDRAFCAGADLNEEGELTNETVRKFLQEDCRVYDIINEMPQAVIAAVNGYAFGGGFELVLASDIRIMSERAKLCAAGVKVGLVVSTNRLVRLLGEARAKDIILTGRTVTAEEAYRMGLANTVVPHDQLLKQSMEWAQLIASRAPIAVRKAKDAIQKTLDMTWGEAMSMELDRFIECQATWDHKHAIESFFQKQQPQFKGK</sequence>
<evidence type="ECO:0000256" key="2">
    <source>
        <dbReference type="RuleBase" id="RU003707"/>
    </source>
</evidence>
<comment type="caution">
    <text evidence="3">The sequence shown here is derived from an EMBL/GenBank/DDBJ whole genome shotgun (WGS) entry which is preliminary data.</text>
</comment>
<keyword evidence="4" id="KW-1185">Reference proteome</keyword>
<gene>
    <name evidence="3" type="ORF">J2Z37_001393</name>
</gene>
<dbReference type="PANTHER" id="PTHR11941:SF54">
    <property type="entry name" value="ENOYL-COA HYDRATASE, MITOCHONDRIAL"/>
    <property type="match status" value="1"/>
</dbReference>
<dbReference type="CDD" id="cd06558">
    <property type="entry name" value="crotonase-like"/>
    <property type="match status" value="1"/>
</dbReference>
<name>A0ABS4GMC0_9BACL</name>
<protein>
    <submittedName>
        <fullName evidence="3">Enoyl-CoA hydratase</fullName>
        <ecNumber evidence="3">4.2.1.17</ecNumber>
    </submittedName>
</protein>
<dbReference type="InterPro" id="IPR029045">
    <property type="entry name" value="ClpP/crotonase-like_dom_sf"/>
</dbReference>
<evidence type="ECO:0000313" key="4">
    <source>
        <dbReference type="Proteomes" id="UP001519343"/>
    </source>
</evidence>
<dbReference type="Pfam" id="PF00378">
    <property type="entry name" value="ECH_1"/>
    <property type="match status" value="1"/>
</dbReference>
<comment type="similarity">
    <text evidence="1 2">Belongs to the enoyl-CoA hydratase/isomerase family.</text>
</comment>
<keyword evidence="3" id="KW-0456">Lyase</keyword>
<dbReference type="PANTHER" id="PTHR11941">
    <property type="entry name" value="ENOYL-COA HYDRATASE-RELATED"/>
    <property type="match status" value="1"/>
</dbReference>
<dbReference type="EMBL" id="JAGGKT010000002">
    <property type="protein sequence ID" value="MBP1931396.1"/>
    <property type="molecule type" value="Genomic_DNA"/>
</dbReference>
<dbReference type="EC" id="4.2.1.17" evidence="3"/>
<dbReference type="InterPro" id="IPR018376">
    <property type="entry name" value="Enoyl-CoA_hyd/isom_CS"/>
</dbReference>
<dbReference type="PROSITE" id="PS00166">
    <property type="entry name" value="ENOYL_COA_HYDRATASE"/>
    <property type="match status" value="1"/>
</dbReference>
<proteinExistence type="inferred from homology"/>